<dbReference type="PANTHER" id="PTHR35369">
    <property type="entry name" value="BLR3025 PROTEIN-RELATED"/>
    <property type="match status" value="1"/>
</dbReference>
<evidence type="ECO:0000313" key="4">
    <source>
        <dbReference type="Proteomes" id="UP000235828"/>
    </source>
</evidence>
<name>A0A2N8ZCW0_9VIBR</name>
<evidence type="ECO:0000313" key="3">
    <source>
        <dbReference type="EMBL" id="SON49739.1"/>
    </source>
</evidence>
<dbReference type="RefSeq" id="WP_102522355.1">
    <property type="nucleotide sequence ID" value="NZ_LT960611.1"/>
</dbReference>
<accession>A0A2N8ZCW0</accession>
<evidence type="ECO:0000259" key="2">
    <source>
        <dbReference type="Pfam" id="PF00817"/>
    </source>
</evidence>
<proteinExistence type="predicted"/>
<dbReference type="PANTHER" id="PTHR35369:SF2">
    <property type="entry name" value="BLR3025 PROTEIN"/>
    <property type="match status" value="1"/>
</dbReference>
<dbReference type="GO" id="GO:0006281">
    <property type="term" value="P:DNA repair"/>
    <property type="evidence" value="ECO:0007669"/>
    <property type="project" value="InterPro"/>
</dbReference>
<dbReference type="CDD" id="cd03468">
    <property type="entry name" value="PolY_like"/>
    <property type="match status" value="1"/>
</dbReference>
<dbReference type="GO" id="GO:0016740">
    <property type="term" value="F:transferase activity"/>
    <property type="evidence" value="ECO:0007669"/>
    <property type="project" value="UniProtKB-KW"/>
</dbReference>
<reference evidence="3 4" key="1">
    <citation type="submission" date="2017-10" db="EMBL/GenBank/DDBJ databases">
        <authorList>
            <person name="Banno H."/>
            <person name="Chua N.-H."/>
        </authorList>
    </citation>
    <scope>NUCLEOTIDE SEQUENCE [LARGE SCALE GENOMIC DNA]</scope>
    <source>
        <strain evidence="3">Vibrio tapetis CECT4600</strain>
    </source>
</reference>
<organism evidence="3 4">
    <name type="scientific">Vibrio tapetis subsp. tapetis</name>
    <dbReference type="NCBI Taxonomy" id="1671868"/>
    <lineage>
        <taxon>Bacteria</taxon>
        <taxon>Pseudomonadati</taxon>
        <taxon>Pseudomonadota</taxon>
        <taxon>Gammaproteobacteria</taxon>
        <taxon>Vibrionales</taxon>
        <taxon>Vibrionaceae</taxon>
        <taxon>Vibrio</taxon>
    </lineage>
</organism>
<dbReference type="KEGG" id="vta:A1760"/>
<keyword evidence="3" id="KW-0808">Transferase</keyword>
<keyword evidence="4" id="KW-1185">Reference proteome</keyword>
<dbReference type="Pfam" id="PF00817">
    <property type="entry name" value="IMS"/>
    <property type="match status" value="1"/>
</dbReference>
<protein>
    <submittedName>
        <fullName evidence="3">Putative Nucleotidyltransferase/DNA polymerase involved in DNA repair</fullName>
    </submittedName>
</protein>
<dbReference type="SUPFAM" id="SSF56672">
    <property type="entry name" value="DNA/RNA polymerases"/>
    <property type="match status" value="1"/>
</dbReference>
<evidence type="ECO:0000256" key="1">
    <source>
        <dbReference type="ARBA" id="ARBA00022763"/>
    </source>
</evidence>
<sequence length="476" mass="53766">MLWIYLNFPSLQLDSCFGLQSQDKPESTPAIIIVNGQDHRVVQYNAQAQQAGITLNMGLGTAASLCHPLEVHPYQASVEHRKLKEIAHWLYMVTCDITLFEPNGILLRVTNMLNLYEGLDKYWHTVQQHLNVLDVHYDFASGCSPLMAQLLAENSANSINAARHKLLASIRKYPLSASRLPHKTVNQLERVGIQQLGDLLSVPMADLAKRFDIDLVNYIGRLIGQFKHPIEFYHPPSSFQCHLDLLFEIDNVQWLQKPLEKLLTQLEYYLKLRDQLANELKIQLLSRDGSALSLGIFSAQGDYLAAKWQELAQLTLESVALTAPVLAIELSVVQIAEQSGSNDDLFSGKQGNTTPLELLSRLQAKLGKEAVKGIQLGDDARPEVANQYIDPLITGQPKSGNPVTSNPALRPSFMLPTPQRLSEQVTLIQGPERIATGWWDDNSMVRDYFIARSQLGRWLWVFRNREHHWFVHGYFS</sequence>
<keyword evidence="1" id="KW-0227">DNA damage</keyword>
<dbReference type="EMBL" id="LT960611">
    <property type="protein sequence ID" value="SON49739.1"/>
    <property type="molecule type" value="Genomic_DNA"/>
</dbReference>
<dbReference type="InterPro" id="IPR043502">
    <property type="entry name" value="DNA/RNA_pol_sf"/>
</dbReference>
<dbReference type="InterPro" id="IPR001126">
    <property type="entry name" value="UmuC"/>
</dbReference>
<gene>
    <name evidence="3" type="ORF">VTAP4600_A1760</name>
</gene>
<dbReference type="OrthoDB" id="5298951at2"/>
<feature type="domain" description="UmuC" evidence="2">
    <location>
        <begin position="27"/>
        <end position="151"/>
    </location>
</feature>
<dbReference type="AlphaFoldDB" id="A0A2N8ZCW0"/>
<dbReference type="Proteomes" id="UP000235828">
    <property type="component" value="Chromosome A"/>
</dbReference>
<dbReference type="InterPro" id="IPR050356">
    <property type="entry name" value="SulA_CellDiv_inhibitor"/>
</dbReference>